<sequence length="86" mass="9311">MKKEMIVRAWKDPAFRASLTAEQRTEIPESPSGRPMSELDETDLDGAVGGHCPPNTSIGCPISFRLICNTVGGPRCIAMTPPIVKE</sequence>
<organism evidence="2 3">
    <name type="scientific">Archangium lansingense</name>
    <dbReference type="NCBI Taxonomy" id="2995310"/>
    <lineage>
        <taxon>Bacteria</taxon>
        <taxon>Pseudomonadati</taxon>
        <taxon>Myxococcota</taxon>
        <taxon>Myxococcia</taxon>
        <taxon>Myxococcales</taxon>
        <taxon>Cystobacterineae</taxon>
        <taxon>Archangiaceae</taxon>
        <taxon>Archangium</taxon>
    </lineage>
</organism>
<evidence type="ECO:0000256" key="1">
    <source>
        <dbReference type="SAM" id="MobiDB-lite"/>
    </source>
</evidence>
<keyword evidence="3" id="KW-1185">Reference proteome</keyword>
<dbReference type="RefSeq" id="WP_267536068.1">
    <property type="nucleotide sequence ID" value="NZ_JAPNKA010000001.1"/>
</dbReference>
<evidence type="ECO:0000313" key="3">
    <source>
        <dbReference type="Proteomes" id="UP001207654"/>
    </source>
</evidence>
<reference evidence="2 3" key="1">
    <citation type="submission" date="2022-11" db="EMBL/GenBank/DDBJ databases">
        <title>Minimal conservation of predation-associated metabolite biosynthetic gene clusters underscores biosynthetic potential of Myxococcota including descriptions for ten novel species: Archangium lansinium sp. nov., Myxococcus landrumus sp. nov., Nannocystis bai.</title>
        <authorList>
            <person name="Ahearne A."/>
            <person name="Stevens C."/>
            <person name="Phillips K."/>
        </authorList>
    </citation>
    <scope>NUCLEOTIDE SEQUENCE [LARGE SCALE GENOMIC DNA]</scope>
    <source>
        <strain evidence="2 3">MIWBW</strain>
    </source>
</reference>
<protein>
    <submittedName>
        <fullName evidence="2">Mersacidin/lichenicidin family type 2 lantibiotic</fullName>
    </submittedName>
</protein>
<feature type="region of interest" description="Disordered" evidence="1">
    <location>
        <begin position="19"/>
        <end position="48"/>
    </location>
</feature>
<dbReference type="NCBIfam" id="TIGR03898">
    <property type="entry name" value="lanti_MRSA_kill"/>
    <property type="match status" value="1"/>
</dbReference>
<gene>
    <name evidence="2" type="ORF">OV287_22385</name>
</gene>
<evidence type="ECO:0000313" key="2">
    <source>
        <dbReference type="EMBL" id="MCY1077222.1"/>
    </source>
</evidence>
<name>A0ABT4A6E3_9BACT</name>
<dbReference type="InterPro" id="IPR027635">
    <property type="entry name" value="Lantibiotic2_lead_pep_dom"/>
</dbReference>
<dbReference type="Proteomes" id="UP001207654">
    <property type="component" value="Unassembled WGS sequence"/>
</dbReference>
<dbReference type="EMBL" id="JAPNKA010000001">
    <property type="protein sequence ID" value="MCY1077222.1"/>
    <property type="molecule type" value="Genomic_DNA"/>
</dbReference>
<proteinExistence type="predicted"/>
<accession>A0ABT4A6E3</accession>
<comment type="caution">
    <text evidence="2">The sequence shown here is derived from an EMBL/GenBank/DDBJ whole genome shotgun (WGS) entry which is preliminary data.</text>
</comment>